<dbReference type="Proteomes" id="UP000008068">
    <property type="component" value="Unassembled WGS sequence"/>
</dbReference>
<sequence length="419" mass="48140">MSTTLVSLESLQYLLQYMDANRRFEIYNRCPSLRDLEKSVPLKIESLVFEERCIVVNDTSYKLGIIQKYIVGETPKYVAERNENGGVFYEMDRYGIMDQLDAWTVTPGDIGIELGGEPWIENEDAYIGTLQHNIQQYELEIAQQLERMPHRNQEARRRDNQPSNYEHFVQITTSKIVHEQEQKTIQRYIHNKKFSEAMKQLAIVLFGGRSSPIYVTEFNFDCEIGVTRLPVGVKFHIEQLMFPGDVATTLDALAPIIQDSSYPLKELCISYLSGDDVNNPIVKAAGVFEIREPLTNVLQTLSTITNPVVHVATSLTNESLEELIAHWIESNRPVGNEYTIHHVSRHYPFHEVDQSNEGHILANLMEDTLKKLKGVPIDEENMIIPMSDETRLKVSYGPFPEFAPYSKWAVKFLTELIEH</sequence>
<keyword evidence="2" id="KW-1185">Reference proteome</keyword>
<evidence type="ECO:0000313" key="1">
    <source>
        <dbReference type="EMBL" id="EGT37484.1"/>
    </source>
</evidence>
<dbReference type="PANTHER" id="PTHR31379:SF1">
    <property type="entry name" value="F-BOX C PROTEIN-RELATED"/>
    <property type="match status" value="1"/>
</dbReference>
<dbReference type="EMBL" id="GL379802">
    <property type="protein sequence ID" value="EGT37484.1"/>
    <property type="molecule type" value="Genomic_DNA"/>
</dbReference>
<dbReference type="OrthoDB" id="5910972at2759"/>
<name>G0MMH7_CAEBE</name>
<dbReference type="HOGENOM" id="CLU_042576_0_0_1"/>
<dbReference type="OMA" id="PWIENED"/>
<dbReference type="InterPro" id="IPR021942">
    <property type="entry name" value="DUF3557"/>
</dbReference>
<organism evidence="2">
    <name type="scientific">Caenorhabditis brenneri</name>
    <name type="common">Nematode worm</name>
    <dbReference type="NCBI Taxonomy" id="135651"/>
    <lineage>
        <taxon>Eukaryota</taxon>
        <taxon>Metazoa</taxon>
        <taxon>Ecdysozoa</taxon>
        <taxon>Nematoda</taxon>
        <taxon>Chromadorea</taxon>
        <taxon>Rhabditida</taxon>
        <taxon>Rhabditina</taxon>
        <taxon>Rhabditomorpha</taxon>
        <taxon>Rhabditoidea</taxon>
        <taxon>Rhabditidae</taxon>
        <taxon>Peloderinae</taxon>
        <taxon>Caenorhabditis</taxon>
    </lineage>
</organism>
<accession>G0MMH7</accession>
<reference evidence="2" key="1">
    <citation type="submission" date="2011-07" db="EMBL/GenBank/DDBJ databases">
        <authorList>
            <consortium name="Caenorhabditis brenneri Sequencing and Analysis Consortium"/>
            <person name="Wilson R.K."/>
        </authorList>
    </citation>
    <scope>NUCLEOTIDE SEQUENCE [LARGE SCALE GENOMIC DNA]</scope>
    <source>
        <strain evidence="2">PB2801</strain>
    </source>
</reference>
<dbReference type="FunCoup" id="G0MMH7">
    <property type="interactions" value="372"/>
</dbReference>
<dbReference type="InParanoid" id="G0MMH7"/>
<evidence type="ECO:0000313" key="2">
    <source>
        <dbReference type="Proteomes" id="UP000008068"/>
    </source>
</evidence>
<dbReference type="AlphaFoldDB" id="G0MMH7"/>
<gene>
    <name evidence="1" type="ORF">CAEBREN_16180</name>
</gene>
<dbReference type="Pfam" id="PF12078">
    <property type="entry name" value="DUF3557"/>
    <property type="match status" value="1"/>
</dbReference>
<dbReference type="PANTHER" id="PTHR31379">
    <property type="entry name" value="F-BOX C PROTEIN-RELATED-RELATED"/>
    <property type="match status" value="1"/>
</dbReference>
<protein>
    <submittedName>
        <fullName evidence="1">Uncharacterized protein</fullName>
    </submittedName>
</protein>
<proteinExistence type="predicted"/>